<reference evidence="3 4" key="1">
    <citation type="submission" date="2016-07" db="EMBL/GenBank/DDBJ databases">
        <title>Pervasive Adenine N6-methylation of Active Genes in Fungi.</title>
        <authorList>
            <consortium name="DOE Joint Genome Institute"/>
            <person name="Mondo S.J."/>
            <person name="Dannebaum R.O."/>
            <person name="Kuo R.C."/>
            <person name="Labutti K."/>
            <person name="Haridas S."/>
            <person name="Kuo A."/>
            <person name="Salamov A."/>
            <person name="Ahrendt S.R."/>
            <person name="Lipzen A."/>
            <person name="Sullivan W."/>
            <person name="Andreopoulos W.B."/>
            <person name="Clum A."/>
            <person name="Lindquist E."/>
            <person name="Daum C."/>
            <person name="Ramamoorthy G.K."/>
            <person name="Gryganskyi A."/>
            <person name="Culley D."/>
            <person name="Magnuson J.K."/>
            <person name="James T.Y."/>
            <person name="O'Malley M.A."/>
            <person name="Stajich J.E."/>
            <person name="Spatafora J.W."/>
            <person name="Visel A."/>
            <person name="Grigoriev I.V."/>
        </authorList>
    </citation>
    <scope>NUCLEOTIDE SEQUENCE [LARGE SCALE GENOMIC DNA]</scope>
    <source>
        <strain evidence="3 4">PL171</strain>
    </source>
</reference>
<evidence type="ECO:0008006" key="5">
    <source>
        <dbReference type="Google" id="ProtNLM"/>
    </source>
</evidence>
<proteinExistence type="predicted"/>
<feature type="region of interest" description="Disordered" evidence="1">
    <location>
        <begin position="275"/>
        <end position="302"/>
    </location>
</feature>
<keyword evidence="2" id="KW-1133">Transmembrane helix</keyword>
<dbReference type="Proteomes" id="UP000193411">
    <property type="component" value="Unassembled WGS sequence"/>
</dbReference>
<feature type="transmembrane region" description="Helical" evidence="2">
    <location>
        <begin position="221"/>
        <end position="243"/>
    </location>
</feature>
<comment type="caution">
    <text evidence="3">The sequence shown here is derived from an EMBL/GenBank/DDBJ whole genome shotgun (WGS) entry which is preliminary data.</text>
</comment>
<dbReference type="SUPFAM" id="SSF117281">
    <property type="entry name" value="Kelch motif"/>
    <property type="match status" value="1"/>
</dbReference>
<name>A0A1Y2HU86_9FUNG</name>
<evidence type="ECO:0000256" key="2">
    <source>
        <dbReference type="SAM" id="Phobius"/>
    </source>
</evidence>
<feature type="compositionally biased region" description="Low complexity" evidence="1">
    <location>
        <begin position="341"/>
        <end position="361"/>
    </location>
</feature>
<sequence>MVATAAAGVGIVDSKTYIFGRDSELLVFDSDKSLKPVPSSSSTRPPPRQSASLLRIDSTRLLLSGGSSEDTANTPLADNWVFDLSTSIWTQIANLASGPRINHQSVVIRPVTGNYLVHVGGQGASAVIEYSAIPPPGSIAWAWKPVGSVSSLSGITSPSPLLAIQDQLLIFHPNLTFTVLKLTEPTPSTLAFTPVDSYTPPPTSSPSILEQASGPVSATTIIIVAGVCVGIIGLVFVLGIVWYQRQHPHDTAPLAGMFRAHDGAEPLSVSLEPLALPRQPLGPGARRARSRTNSLPAQPVPTAWALPPRRRTISTGRKVTFQLPHAHSEPDLHVPKSPVESDSSTSPQSLSASAPLLSSPDMVKGDEPMALKFPSAAAVTDSAMVLPMDQQMPATTTRADRKCKRSVSWHASTGVHDREAGAPGRPVLHASDVDEPLLEEPLLVRRVSSPVVSPPAEEQD</sequence>
<organism evidence="3 4">
    <name type="scientific">Catenaria anguillulae PL171</name>
    <dbReference type="NCBI Taxonomy" id="765915"/>
    <lineage>
        <taxon>Eukaryota</taxon>
        <taxon>Fungi</taxon>
        <taxon>Fungi incertae sedis</taxon>
        <taxon>Blastocladiomycota</taxon>
        <taxon>Blastocladiomycetes</taxon>
        <taxon>Blastocladiales</taxon>
        <taxon>Catenariaceae</taxon>
        <taxon>Catenaria</taxon>
    </lineage>
</organism>
<dbReference type="EMBL" id="MCFL01000009">
    <property type="protein sequence ID" value="ORZ38167.1"/>
    <property type="molecule type" value="Genomic_DNA"/>
</dbReference>
<feature type="region of interest" description="Disordered" evidence="1">
    <location>
        <begin position="324"/>
        <end position="363"/>
    </location>
</feature>
<keyword evidence="2" id="KW-0472">Membrane</keyword>
<feature type="region of interest" description="Disordered" evidence="1">
    <location>
        <begin position="410"/>
        <end position="429"/>
    </location>
</feature>
<dbReference type="Gene3D" id="2.120.10.80">
    <property type="entry name" value="Kelch-type beta propeller"/>
    <property type="match status" value="1"/>
</dbReference>
<evidence type="ECO:0000256" key="1">
    <source>
        <dbReference type="SAM" id="MobiDB-lite"/>
    </source>
</evidence>
<gene>
    <name evidence="3" type="ORF">BCR44DRAFT_59918</name>
</gene>
<keyword evidence="4" id="KW-1185">Reference proteome</keyword>
<dbReference type="InterPro" id="IPR015915">
    <property type="entry name" value="Kelch-typ_b-propeller"/>
</dbReference>
<protein>
    <recommendedName>
        <fullName evidence="5">Galactose oxidase</fullName>
    </recommendedName>
</protein>
<evidence type="ECO:0000313" key="4">
    <source>
        <dbReference type="Proteomes" id="UP000193411"/>
    </source>
</evidence>
<dbReference type="AlphaFoldDB" id="A0A1Y2HU86"/>
<keyword evidence="2" id="KW-0812">Transmembrane</keyword>
<evidence type="ECO:0000313" key="3">
    <source>
        <dbReference type="EMBL" id="ORZ38167.1"/>
    </source>
</evidence>
<dbReference type="OrthoDB" id="432528at2759"/>
<accession>A0A1Y2HU86</accession>